<dbReference type="InParanoid" id="A0A165C4B0"/>
<comment type="similarity">
    <text evidence="1">Belongs to the NmrA-type oxidoreductase family.</text>
</comment>
<dbReference type="GO" id="GO:0005634">
    <property type="term" value="C:nucleus"/>
    <property type="evidence" value="ECO:0007669"/>
    <property type="project" value="TreeGrafter"/>
</dbReference>
<evidence type="ECO:0000256" key="2">
    <source>
        <dbReference type="ARBA" id="ARBA00022857"/>
    </source>
</evidence>
<dbReference type="AlphaFoldDB" id="A0A165C4B0"/>
<sequence>MSPALPSSGPSVLRRAQEINTKLSQNAKAALHKDARYPAVPSPTSTRKSSMSYSYQTKPVIAVCGATGLQGGSVVRFLLQDGTFHVRALTRDVTSPAALQLAATGAEVVRCDYNDVPSIHAAFSGCYGVFAVTSSWEGGPDAERQQGYNLVYCAKAESIRHFMWSTLERAAFPVPHRDSKDDIDSYLRSSGVPFTSLVATMTFESMADSTILKPTRAGLVGEWTIPTDSGIPCFCAADTGGFVLAILKNPQQWLGQTLTMITDFVSPRQYFQLLGDASRKVIRASELSLEQFNRIPGMSQPPVPKEFWLNIKHLINNPTWPTAQIATCRALFSNAISLRAWIYNNQAALLYAATNPSS</sequence>
<dbReference type="InterPro" id="IPR051164">
    <property type="entry name" value="NmrA-like_oxidored"/>
</dbReference>
<dbReference type="Gene3D" id="3.90.25.10">
    <property type="entry name" value="UDP-galactose 4-epimerase, domain 1"/>
    <property type="match status" value="1"/>
</dbReference>
<keyword evidence="5" id="KW-1185">Reference proteome</keyword>
<name>A0A165C4B0_9BASI</name>
<dbReference type="Gene3D" id="3.40.50.720">
    <property type="entry name" value="NAD(P)-binding Rossmann-like Domain"/>
    <property type="match status" value="1"/>
</dbReference>
<evidence type="ECO:0000313" key="5">
    <source>
        <dbReference type="Proteomes" id="UP000076842"/>
    </source>
</evidence>
<reference evidence="4 5" key="1">
    <citation type="journal article" date="2016" name="Mol. Biol. Evol.">
        <title>Comparative Genomics of Early-Diverging Mushroom-Forming Fungi Provides Insights into the Origins of Lignocellulose Decay Capabilities.</title>
        <authorList>
            <person name="Nagy L.G."/>
            <person name="Riley R."/>
            <person name="Tritt A."/>
            <person name="Adam C."/>
            <person name="Daum C."/>
            <person name="Floudas D."/>
            <person name="Sun H."/>
            <person name="Yadav J.S."/>
            <person name="Pangilinan J."/>
            <person name="Larsson K.H."/>
            <person name="Matsuura K."/>
            <person name="Barry K."/>
            <person name="Labutti K."/>
            <person name="Kuo R."/>
            <person name="Ohm R.A."/>
            <person name="Bhattacharya S.S."/>
            <person name="Shirouzu T."/>
            <person name="Yoshinaga Y."/>
            <person name="Martin F.M."/>
            <person name="Grigoriev I.V."/>
            <person name="Hibbett D.S."/>
        </authorList>
    </citation>
    <scope>NUCLEOTIDE SEQUENCE [LARGE SCALE GENOMIC DNA]</scope>
    <source>
        <strain evidence="4 5">HHB12733</strain>
    </source>
</reference>
<dbReference type="STRING" id="1353952.A0A165C4B0"/>
<protein>
    <submittedName>
        <fullName evidence="4">NAD(P)-binding protein</fullName>
    </submittedName>
</protein>
<dbReference type="PANTHER" id="PTHR42748">
    <property type="entry name" value="NITROGEN METABOLITE REPRESSION PROTEIN NMRA FAMILY MEMBER"/>
    <property type="match status" value="1"/>
</dbReference>
<evidence type="ECO:0000259" key="3">
    <source>
        <dbReference type="Pfam" id="PF05368"/>
    </source>
</evidence>
<proteinExistence type="inferred from homology"/>
<dbReference type="EMBL" id="KV424207">
    <property type="protein sequence ID" value="KZT50222.1"/>
    <property type="molecule type" value="Genomic_DNA"/>
</dbReference>
<evidence type="ECO:0000313" key="4">
    <source>
        <dbReference type="EMBL" id="KZT50222.1"/>
    </source>
</evidence>
<dbReference type="InterPro" id="IPR036291">
    <property type="entry name" value="NAD(P)-bd_dom_sf"/>
</dbReference>
<dbReference type="OrthoDB" id="419598at2759"/>
<organism evidence="4 5">
    <name type="scientific">Calocera cornea HHB12733</name>
    <dbReference type="NCBI Taxonomy" id="1353952"/>
    <lineage>
        <taxon>Eukaryota</taxon>
        <taxon>Fungi</taxon>
        <taxon>Dikarya</taxon>
        <taxon>Basidiomycota</taxon>
        <taxon>Agaricomycotina</taxon>
        <taxon>Dacrymycetes</taxon>
        <taxon>Dacrymycetales</taxon>
        <taxon>Dacrymycetaceae</taxon>
        <taxon>Calocera</taxon>
    </lineage>
</organism>
<dbReference type="Proteomes" id="UP000076842">
    <property type="component" value="Unassembled WGS sequence"/>
</dbReference>
<keyword evidence="2" id="KW-0521">NADP</keyword>
<dbReference type="CDD" id="cd05251">
    <property type="entry name" value="NmrA_like_SDR_a"/>
    <property type="match status" value="1"/>
</dbReference>
<dbReference type="PANTHER" id="PTHR42748:SF7">
    <property type="entry name" value="NMRA LIKE REDOX SENSOR 1-RELATED"/>
    <property type="match status" value="1"/>
</dbReference>
<evidence type="ECO:0000256" key="1">
    <source>
        <dbReference type="ARBA" id="ARBA00006328"/>
    </source>
</evidence>
<dbReference type="SUPFAM" id="SSF51735">
    <property type="entry name" value="NAD(P)-binding Rossmann-fold domains"/>
    <property type="match status" value="1"/>
</dbReference>
<feature type="domain" description="NmrA-like" evidence="3">
    <location>
        <begin position="58"/>
        <end position="312"/>
    </location>
</feature>
<gene>
    <name evidence="4" type="ORF">CALCODRAFT_559211</name>
</gene>
<dbReference type="Pfam" id="PF05368">
    <property type="entry name" value="NmrA"/>
    <property type="match status" value="1"/>
</dbReference>
<accession>A0A165C4B0</accession>
<dbReference type="InterPro" id="IPR008030">
    <property type="entry name" value="NmrA-like"/>
</dbReference>